<reference evidence="13" key="1">
    <citation type="journal article" date="2020" name="bioRxiv">
        <title>Whole genome comparisons of ergot fungi reveals the divergence and evolution of species within the genus Claviceps are the result of varying mechanisms driving genome evolution and host range expansion.</title>
        <authorList>
            <person name="Wyka S.A."/>
            <person name="Mondo S.J."/>
            <person name="Liu M."/>
            <person name="Dettman J."/>
            <person name="Nalam V."/>
            <person name="Broders K.D."/>
        </authorList>
    </citation>
    <scope>NUCLEOTIDE SEQUENCE</scope>
    <source>
        <strain evidence="13">CCC 602</strain>
    </source>
</reference>
<evidence type="ECO:0000256" key="11">
    <source>
        <dbReference type="SAM" id="Phobius"/>
    </source>
</evidence>
<dbReference type="GO" id="GO:0005886">
    <property type="term" value="C:plasma membrane"/>
    <property type="evidence" value="ECO:0007669"/>
    <property type="project" value="TreeGrafter"/>
</dbReference>
<dbReference type="Pfam" id="PF08022">
    <property type="entry name" value="FAD_binding_8"/>
    <property type="match status" value="1"/>
</dbReference>
<keyword evidence="5" id="KW-0249">Electron transport</keyword>
<dbReference type="SFLD" id="SFLDS00052">
    <property type="entry name" value="Ferric_Reductase_Domain"/>
    <property type="match status" value="1"/>
</dbReference>
<dbReference type="PROSITE" id="PS51384">
    <property type="entry name" value="FAD_FR"/>
    <property type="match status" value="1"/>
</dbReference>
<dbReference type="PANTHER" id="PTHR32361">
    <property type="entry name" value="FERRIC/CUPRIC REDUCTASE TRANSMEMBRANE COMPONENT"/>
    <property type="match status" value="1"/>
</dbReference>
<dbReference type="InterPro" id="IPR039261">
    <property type="entry name" value="FNR_nucleotide-bd"/>
</dbReference>
<dbReference type="GO" id="GO:0006879">
    <property type="term" value="P:intracellular iron ion homeostasis"/>
    <property type="evidence" value="ECO:0007669"/>
    <property type="project" value="TreeGrafter"/>
</dbReference>
<keyword evidence="8" id="KW-0406">Ion transport</keyword>
<dbReference type="EMBL" id="SRPW01003870">
    <property type="protein sequence ID" value="KAG5985914.1"/>
    <property type="molecule type" value="Genomic_DNA"/>
</dbReference>
<dbReference type="GO" id="GO:0006826">
    <property type="term" value="P:iron ion transport"/>
    <property type="evidence" value="ECO:0007669"/>
    <property type="project" value="TreeGrafter"/>
</dbReference>
<feature type="domain" description="FAD-binding FR-type" evidence="12">
    <location>
        <begin position="359"/>
        <end position="484"/>
    </location>
</feature>
<evidence type="ECO:0000256" key="3">
    <source>
        <dbReference type="ARBA" id="ARBA00022448"/>
    </source>
</evidence>
<dbReference type="OrthoDB" id="167398at2759"/>
<feature type="region of interest" description="Disordered" evidence="10">
    <location>
        <begin position="572"/>
        <end position="605"/>
    </location>
</feature>
<dbReference type="Proteomes" id="UP000748025">
    <property type="component" value="Unassembled WGS sequence"/>
</dbReference>
<gene>
    <name evidence="13" type="ORF">E4U43_005799</name>
</gene>
<evidence type="ECO:0000256" key="10">
    <source>
        <dbReference type="SAM" id="MobiDB-lite"/>
    </source>
</evidence>
<comment type="caution">
    <text evidence="13">The sequence shown here is derived from an EMBL/GenBank/DDBJ whole genome shotgun (WGS) entry which is preliminary data.</text>
</comment>
<proteinExistence type="inferred from homology"/>
<dbReference type="InterPro" id="IPR013112">
    <property type="entry name" value="FAD-bd_8"/>
</dbReference>
<feature type="transmembrane region" description="Helical" evidence="11">
    <location>
        <begin position="268"/>
        <end position="290"/>
    </location>
</feature>
<dbReference type="AlphaFoldDB" id="A0A9P7N4F4"/>
<evidence type="ECO:0000313" key="13">
    <source>
        <dbReference type="EMBL" id="KAG5985914.1"/>
    </source>
</evidence>
<accession>A0A9P7N4F4</accession>
<dbReference type="Gene3D" id="3.40.50.80">
    <property type="entry name" value="Nucleotide-binding domain of ferredoxin-NADP reductase (FNR) module"/>
    <property type="match status" value="1"/>
</dbReference>
<evidence type="ECO:0000256" key="9">
    <source>
        <dbReference type="ARBA" id="ARBA00023136"/>
    </source>
</evidence>
<evidence type="ECO:0000256" key="7">
    <source>
        <dbReference type="ARBA" id="ARBA00023002"/>
    </source>
</evidence>
<evidence type="ECO:0000256" key="8">
    <source>
        <dbReference type="ARBA" id="ARBA00023065"/>
    </source>
</evidence>
<dbReference type="Pfam" id="PF08030">
    <property type="entry name" value="NAD_binding_6"/>
    <property type="match status" value="1"/>
</dbReference>
<organism evidence="13 14">
    <name type="scientific">Claviceps pusilla</name>
    <dbReference type="NCBI Taxonomy" id="123648"/>
    <lineage>
        <taxon>Eukaryota</taxon>
        <taxon>Fungi</taxon>
        <taxon>Dikarya</taxon>
        <taxon>Ascomycota</taxon>
        <taxon>Pezizomycotina</taxon>
        <taxon>Sordariomycetes</taxon>
        <taxon>Hypocreomycetidae</taxon>
        <taxon>Hypocreales</taxon>
        <taxon>Clavicipitaceae</taxon>
        <taxon>Claviceps</taxon>
    </lineage>
</organism>
<dbReference type="PANTHER" id="PTHR32361:SF3">
    <property type="entry name" value="REDUCTASE, PUTATIVE (AFU_ORTHOLOGUE AFUA_6G13750)-RELATED"/>
    <property type="match status" value="1"/>
</dbReference>
<name>A0A9P7N4F4_9HYPO</name>
<keyword evidence="4 11" id="KW-0812">Transmembrane</keyword>
<dbReference type="CDD" id="cd06186">
    <property type="entry name" value="NOX_Duox_like_FAD_NADP"/>
    <property type="match status" value="1"/>
</dbReference>
<feature type="compositionally biased region" description="Basic and acidic residues" evidence="10">
    <location>
        <begin position="574"/>
        <end position="583"/>
    </location>
</feature>
<feature type="compositionally biased region" description="Polar residues" evidence="10">
    <location>
        <begin position="591"/>
        <end position="602"/>
    </location>
</feature>
<dbReference type="SUPFAM" id="SSF52343">
    <property type="entry name" value="Ferredoxin reductase-like, C-terminal NADP-linked domain"/>
    <property type="match status" value="1"/>
</dbReference>
<evidence type="ECO:0000256" key="5">
    <source>
        <dbReference type="ARBA" id="ARBA00022982"/>
    </source>
</evidence>
<keyword evidence="9 11" id="KW-0472">Membrane</keyword>
<keyword evidence="14" id="KW-1185">Reference proteome</keyword>
<dbReference type="SFLD" id="SFLDG01168">
    <property type="entry name" value="Ferric_reductase_subgroup_(FRE"/>
    <property type="match status" value="1"/>
</dbReference>
<feature type="transmembrane region" description="Helical" evidence="11">
    <location>
        <begin position="50"/>
        <end position="70"/>
    </location>
</feature>
<dbReference type="InterPro" id="IPR013130">
    <property type="entry name" value="Fe3_Rdtase_TM_dom"/>
</dbReference>
<evidence type="ECO:0000256" key="2">
    <source>
        <dbReference type="ARBA" id="ARBA00006278"/>
    </source>
</evidence>
<keyword evidence="6 11" id="KW-1133">Transmembrane helix</keyword>
<evidence type="ECO:0000313" key="14">
    <source>
        <dbReference type="Proteomes" id="UP000748025"/>
    </source>
</evidence>
<evidence type="ECO:0000256" key="4">
    <source>
        <dbReference type="ARBA" id="ARBA00022692"/>
    </source>
</evidence>
<feature type="transmembrane region" description="Helical" evidence="11">
    <location>
        <begin position="144"/>
        <end position="164"/>
    </location>
</feature>
<comment type="subcellular location">
    <subcellularLocation>
        <location evidence="1">Membrane</location>
        <topology evidence="1">Multi-pass membrane protein</topology>
    </subcellularLocation>
</comment>
<keyword evidence="3" id="KW-0813">Transport</keyword>
<evidence type="ECO:0000256" key="6">
    <source>
        <dbReference type="ARBA" id="ARBA00022989"/>
    </source>
</evidence>
<evidence type="ECO:0000259" key="12">
    <source>
        <dbReference type="PROSITE" id="PS51384"/>
    </source>
</evidence>
<dbReference type="InterPro" id="IPR051410">
    <property type="entry name" value="Ferric/Cupric_Reductase"/>
</dbReference>
<feature type="transmembrane region" description="Helical" evidence="11">
    <location>
        <begin position="229"/>
        <end position="248"/>
    </location>
</feature>
<dbReference type="GO" id="GO:0015677">
    <property type="term" value="P:copper ion import"/>
    <property type="evidence" value="ECO:0007669"/>
    <property type="project" value="TreeGrafter"/>
</dbReference>
<keyword evidence="7" id="KW-0560">Oxidoreductase</keyword>
<dbReference type="GO" id="GO:0000293">
    <property type="term" value="F:ferric-chelate reductase activity"/>
    <property type="evidence" value="ECO:0007669"/>
    <property type="project" value="UniProtKB-ARBA"/>
</dbReference>
<dbReference type="Pfam" id="PF01794">
    <property type="entry name" value="Ferric_reduct"/>
    <property type="match status" value="1"/>
</dbReference>
<sequence>MQQPHHIQNFSDGGTIEPHWGYENRILPCKNDAGSCAYLDVVYRAHDLGMFYMGILWATILTVLLLWALLRRASRPVVAVEAQGTRQRSASGAGAGAEPGVKVGTDNHGRGFTKLRRTAAAASRHLLLRDANHVLFGRTTRLQVVVLALLAAYLLVWSFVGITYKTWVTPVKNMPGVYNTRTSLGPWSDRVGVLAYALTPLSVMLSSRESLLTVLTGVPYQSFNFLHRWLGYIVFVQAALHTIGWCVIEGRLYQPQPQVGIEWITEPYIIWGVVAMILLLLLFLLSTPWGIRLTGYEFFRKAHYVLAMVYIGACWAHWNKLECFLIPAFLLWGIDRAARLVRTAMLHYHPARSSASAIFKPVPATVTSFPGSSGPGHGHGDVLRLDLENEQDAWKVGQHFYLCFAESSIWQSHPFTPLNAPVVEGGLVKHSYIIRAKSGETKKVAELVRKKKKMMMMSPGSGVESKPVSTPVFLTGGYGEDLLEKLDQDTNIVCVAGGTGIAYVLPLLLQLASHAAAAGGPSPTDRRVQLIWAIRHARDVDWVAKEMVILRRCQGALNLTISLFATRDMAASDSSEKLPGHGDGDDDGQPGQMTDARSSSSGDVCPCGPKAVCPPGLPVDKTGNGPTDAARHPDLKRLVGGFVASTVSGRTVVFASGPGGMITDLREIVGGLNAPARVWKRQERYDVELVCDDRLEW</sequence>
<evidence type="ECO:0000256" key="1">
    <source>
        <dbReference type="ARBA" id="ARBA00004141"/>
    </source>
</evidence>
<comment type="similarity">
    <text evidence="2">Belongs to the ferric reductase (FRE) family.</text>
</comment>
<dbReference type="InterPro" id="IPR017927">
    <property type="entry name" value="FAD-bd_FR_type"/>
</dbReference>
<protein>
    <recommendedName>
        <fullName evidence="12">FAD-binding FR-type domain-containing protein</fullName>
    </recommendedName>
</protein>
<dbReference type="InterPro" id="IPR013121">
    <property type="entry name" value="Fe_red_NAD-bd_6"/>
</dbReference>